<protein>
    <recommendedName>
        <fullName evidence="6">tRNA pseudouridine synthase C</fullName>
        <ecNumber evidence="5">5.4.99.26</ecNumber>
    </recommendedName>
    <alternativeName>
        <fullName evidence="8">tRNA pseudouridine(65) synthase</fullName>
    </alternativeName>
    <alternativeName>
        <fullName evidence="9">tRNA pseudouridylate synthase C</fullName>
    </alternativeName>
    <alternativeName>
        <fullName evidence="7">tRNA-uridine isomerase C</fullName>
    </alternativeName>
</protein>
<evidence type="ECO:0000256" key="1">
    <source>
        <dbReference type="ARBA" id="ARBA00022694"/>
    </source>
</evidence>
<evidence type="ECO:0000256" key="5">
    <source>
        <dbReference type="ARBA" id="ARBA00038943"/>
    </source>
</evidence>
<keyword evidence="1" id="KW-0819">tRNA processing</keyword>
<evidence type="ECO:0000256" key="4">
    <source>
        <dbReference type="ARBA" id="ARBA00037670"/>
    </source>
</evidence>
<evidence type="ECO:0000256" key="9">
    <source>
        <dbReference type="ARBA" id="ARBA00043049"/>
    </source>
</evidence>
<sequence length="242" mass="27489">MTDLTILHQDDHLVAIDKPPGLLVHRSPLDRHETRFAVQLLRDKIGRHVYPVHRLDRPTSGVLLFAYSGATASHLGVQLMQKQVRKQYLAIVRGHLRGSGRVDYALRYRFDKIADKHRRQQLTAQSAQTEYTALAHYEVPLSSGRYASSRYSLVALSPLTGRKHQLRRHCAHLRHPIIGDTTHGDGKQNKFLRQAFTFENLALSCTQLGFSHPVTGQWTNIHAGVHPAMQSLLNDWQAYLTT</sequence>
<evidence type="ECO:0000256" key="2">
    <source>
        <dbReference type="ARBA" id="ARBA00023235"/>
    </source>
</evidence>
<feature type="domain" description="Pseudouridine synthase RsuA/RluA-like" evidence="10">
    <location>
        <begin position="12"/>
        <end position="172"/>
    </location>
</feature>
<dbReference type="PROSITE" id="PS01129">
    <property type="entry name" value="PSI_RLU"/>
    <property type="match status" value="1"/>
</dbReference>
<proteinExistence type="predicted"/>
<keyword evidence="2" id="KW-0413">Isomerase</keyword>
<evidence type="ECO:0000256" key="3">
    <source>
        <dbReference type="ARBA" id="ARBA00036607"/>
    </source>
</evidence>
<dbReference type="Gene3D" id="3.30.2350.10">
    <property type="entry name" value="Pseudouridine synthase"/>
    <property type="match status" value="1"/>
</dbReference>
<evidence type="ECO:0000256" key="8">
    <source>
        <dbReference type="ARBA" id="ARBA00041975"/>
    </source>
</evidence>
<comment type="function">
    <text evidence="4">Responsible for synthesis of pseudouridine from uracil-65 in transfer RNAs.</text>
</comment>
<dbReference type="Pfam" id="PF00849">
    <property type="entry name" value="PseudoU_synth_2"/>
    <property type="match status" value="1"/>
</dbReference>
<name>A0ABT2VR84_9ALTE</name>
<accession>A0ABT2VR84</accession>
<evidence type="ECO:0000256" key="6">
    <source>
        <dbReference type="ARBA" id="ARBA00040675"/>
    </source>
</evidence>
<comment type="caution">
    <text evidence="11">The sequence shown here is derived from an EMBL/GenBank/DDBJ whole genome shotgun (WGS) entry which is preliminary data.</text>
</comment>
<dbReference type="InterPro" id="IPR050188">
    <property type="entry name" value="RluA_PseudoU_synthase"/>
</dbReference>
<dbReference type="SUPFAM" id="SSF55120">
    <property type="entry name" value="Pseudouridine synthase"/>
    <property type="match status" value="1"/>
</dbReference>
<dbReference type="RefSeq" id="WP_262994073.1">
    <property type="nucleotide sequence ID" value="NZ_JAOTJC010000008.1"/>
</dbReference>
<reference evidence="12" key="1">
    <citation type="submission" date="2023-07" db="EMBL/GenBank/DDBJ databases">
        <title>Study on multiphase classification of strain Alteromonas salexigens isolated from the Yellow Sea.</title>
        <authorList>
            <person name="Sun L."/>
        </authorList>
    </citation>
    <scope>NUCLEOTIDE SEQUENCE [LARGE SCALE GENOMIC DNA]</scope>
    <source>
        <strain evidence="12">ASW11-19</strain>
    </source>
</reference>
<dbReference type="InterPro" id="IPR006145">
    <property type="entry name" value="PsdUridine_synth_RsuA/RluA"/>
</dbReference>
<evidence type="ECO:0000259" key="10">
    <source>
        <dbReference type="Pfam" id="PF00849"/>
    </source>
</evidence>
<gene>
    <name evidence="11" type="ORF">OCL06_09955</name>
</gene>
<evidence type="ECO:0000313" key="11">
    <source>
        <dbReference type="EMBL" id="MCU7554923.1"/>
    </source>
</evidence>
<dbReference type="EMBL" id="JAOTJC010000008">
    <property type="protein sequence ID" value="MCU7554923.1"/>
    <property type="molecule type" value="Genomic_DNA"/>
</dbReference>
<evidence type="ECO:0000256" key="7">
    <source>
        <dbReference type="ARBA" id="ARBA00041803"/>
    </source>
</evidence>
<dbReference type="PANTHER" id="PTHR21600:SF56">
    <property type="entry name" value="TRNA PSEUDOURIDINE SYNTHASE C"/>
    <property type="match status" value="1"/>
</dbReference>
<dbReference type="InterPro" id="IPR006224">
    <property type="entry name" value="PsdUridine_synth_RluA-like_CS"/>
</dbReference>
<comment type="catalytic activity">
    <reaction evidence="3">
        <text>uridine(65) in tRNA = pseudouridine(65) in tRNA</text>
        <dbReference type="Rhea" id="RHEA:42536"/>
        <dbReference type="Rhea" id="RHEA-COMP:10103"/>
        <dbReference type="Rhea" id="RHEA-COMP:10104"/>
        <dbReference type="ChEBI" id="CHEBI:65314"/>
        <dbReference type="ChEBI" id="CHEBI:65315"/>
        <dbReference type="EC" id="5.4.99.26"/>
    </reaction>
</comment>
<keyword evidence="12" id="KW-1185">Reference proteome</keyword>
<dbReference type="Proteomes" id="UP001209257">
    <property type="component" value="Unassembled WGS sequence"/>
</dbReference>
<dbReference type="EC" id="5.4.99.26" evidence="5"/>
<organism evidence="11 12">
    <name type="scientific">Alteromonas salexigens</name>
    <dbReference type="NCBI Taxonomy" id="2982530"/>
    <lineage>
        <taxon>Bacteria</taxon>
        <taxon>Pseudomonadati</taxon>
        <taxon>Pseudomonadota</taxon>
        <taxon>Gammaproteobacteria</taxon>
        <taxon>Alteromonadales</taxon>
        <taxon>Alteromonadaceae</taxon>
        <taxon>Alteromonas/Salinimonas group</taxon>
        <taxon>Alteromonas</taxon>
    </lineage>
</organism>
<dbReference type="InterPro" id="IPR020103">
    <property type="entry name" value="PsdUridine_synth_cat_dom_sf"/>
</dbReference>
<dbReference type="PANTHER" id="PTHR21600">
    <property type="entry name" value="MITOCHONDRIAL RNA PSEUDOURIDINE SYNTHASE"/>
    <property type="match status" value="1"/>
</dbReference>
<evidence type="ECO:0000313" key="12">
    <source>
        <dbReference type="Proteomes" id="UP001209257"/>
    </source>
</evidence>